<dbReference type="Proteomes" id="UP001227192">
    <property type="component" value="Unassembled WGS sequence"/>
</dbReference>
<gene>
    <name evidence="1" type="ORF">VN97_g3097</name>
</gene>
<comment type="caution">
    <text evidence="1">The sequence shown here is derived from an EMBL/GenBank/DDBJ whole genome shotgun (WGS) entry which is preliminary data.</text>
</comment>
<reference evidence="1" key="1">
    <citation type="submission" date="2015-06" db="EMBL/GenBank/DDBJ databases">
        <authorList>
            <person name="Nguyen H."/>
        </authorList>
    </citation>
    <scope>NUCLEOTIDE SEQUENCE</scope>
    <source>
        <strain evidence="1">DAOM 180753</strain>
    </source>
</reference>
<dbReference type="PANTHER" id="PTHR40788:SF2">
    <property type="entry name" value="CLR5 DOMAIN-CONTAINING PROTEIN"/>
    <property type="match status" value="1"/>
</dbReference>
<dbReference type="PANTHER" id="PTHR40788">
    <property type="entry name" value="CLR5 DOMAIN-CONTAINING PROTEIN-RELATED"/>
    <property type="match status" value="1"/>
</dbReference>
<sequence length="178" mass="19987">MLLNSRGRHHPSNFAAVDFDATNMDRVSNAVGLIFLDNHMMMMNGLTENMKNYGKLVAWSENPDAFEWTTNQKQCIPGEGLLILEIQERLLTFLVQCCTQLLHDIPEPTLTSDSFPILPELPLEREGEISGFESLGVMAAEAPYRVPAQLDLALVESLYGVVYMILYDMNGFIKQSAM</sequence>
<name>A0AAI9TN92_PENTH</name>
<keyword evidence="2" id="KW-1185">Reference proteome</keyword>
<dbReference type="AlphaFoldDB" id="A0AAI9TN92"/>
<accession>A0AAI9TN92</accession>
<evidence type="ECO:0000313" key="1">
    <source>
        <dbReference type="EMBL" id="KAJ9490176.1"/>
    </source>
</evidence>
<protein>
    <submittedName>
        <fullName evidence="1">Uncharacterized protein</fullName>
    </submittedName>
</protein>
<dbReference type="EMBL" id="LACB01000064">
    <property type="protein sequence ID" value="KAJ9490176.1"/>
    <property type="molecule type" value="Genomic_DNA"/>
</dbReference>
<organism evidence="1 2">
    <name type="scientific">Penicillium thymicola</name>
    <dbReference type="NCBI Taxonomy" id="293382"/>
    <lineage>
        <taxon>Eukaryota</taxon>
        <taxon>Fungi</taxon>
        <taxon>Dikarya</taxon>
        <taxon>Ascomycota</taxon>
        <taxon>Pezizomycotina</taxon>
        <taxon>Eurotiomycetes</taxon>
        <taxon>Eurotiomycetidae</taxon>
        <taxon>Eurotiales</taxon>
        <taxon>Aspergillaceae</taxon>
        <taxon>Penicillium</taxon>
    </lineage>
</organism>
<reference evidence="1" key="2">
    <citation type="journal article" date="2016" name="Fungal Biol.">
        <title>Ochratoxin A production by Penicillium thymicola.</title>
        <authorList>
            <person name="Nguyen H.D.T."/>
            <person name="McMullin D.R."/>
            <person name="Ponomareva E."/>
            <person name="Riley R."/>
            <person name="Pomraning K.R."/>
            <person name="Baker S.E."/>
            <person name="Seifert K.A."/>
        </authorList>
    </citation>
    <scope>NUCLEOTIDE SEQUENCE</scope>
    <source>
        <strain evidence="1">DAOM 180753</strain>
    </source>
</reference>
<proteinExistence type="predicted"/>
<evidence type="ECO:0000313" key="2">
    <source>
        <dbReference type="Proteomes" id="UP001227192"/>
    </source>
</evidence>